<evidence type="ECO:0000313" key="15">
    <source>
        <dbReference type="EMBL" id="QAV32440.1"/>
    </source>
</evidence>
<keyword evidence="4" id="KW-0963">Cytoplasm</keyword>
<evidence type="ECO:0000256" key="4">
    <source>
        <dbReference type="ARBA" id="ARBA00022490"/>
    </source>
</evidence>
<dbReference type="Pfam" id="PF02742">
    <property type="entry name" value="Fe_dep_repr_C"/>
    <property type="match status" value="1"/>
</dbReference>
<evidence type="ECO:0000259" key="14">
    <source>
        <dbReference type="Pfam" id="PF02742"/>
    </source>
</evidence>
<dbReference type="InterPro" id="IPR022687">
    <property type="entry name" value="HTH_DTXR"/>
</dbReference>
<dbReference type="SMART" id="SM00529">
    <property type="entry name" value="HTH_DTXR"/>
    <property type="match status" value="1"/>
</dbReference>
<evidence type="ECO:0000256" key="12">
    <source>
        <dbReference type="SAM" id="MobiDB-lite"/>
    </source>
</evidence>
<keyword evidence="16" id="KW-1185">Reference proteome</keyword>
<evidence type="ECO:0000256" key="11">
    <source>
        <dbReference type="ARBA" id="ARBA00032593"/>
    </source>
</evidence>
<dbReference type="RefSeq" id="WP_090222295.1">
    <property type="nucleotide sequence ID" value="NZ_CP026721.1"/>
</dbReference>
<feature type="region of interest" description="Disordered" evidence="12">
    <location>
        <begin position="152"/>
        <end position="173"/>
    </location>
</feature>
<evidence type="ECO:0000256" key="7">
    <source>
        <dbReference type="ARBA" id="ARBA00023125"/>
    </source>
</evidence>
<sequence>MESQLGPTERKYLLAVYLTLNEMGWTRLKKISNFLKVKMPSAKQFLERLADAGLIYYEHRGGISLTAEGKKIAVAENARFNAVKVFFCEILQLSAEEADEAAWNIYFNLSENTVNKFSEFARFLFEEEGKEVIEKFRNFLSQPRKRLAPCPLTKGMFENSGDTNEQTKEAEEK</sequence>
<keyword evidence="5" id="KW-0678">Repressor</keyword>
<evidence type="ECO:0000256" key="1">
    <source>
        <dbReference type="ARBA" id="ARBA00004496"/>
    </source>
</evidence>
<dbReference type="SUPFAM" id="SSF46785">
    <property type="entry name" value="Winged helix' DNA-binding domain"/>
    <property type="match status" value="1"/>
</dbReference>
<evidence type="ECO:0000259" key="13">
    <source>
        <dbReference type="Pfam" id="PF01325"/>
    </source>
</evidence>
<reference evidence="15 16" key="1">
    <citation type="submission" date="2018-01" db="EMBL/GenBank/DDBJ databases">
        <title>The whole genome sequencing and assembly of Fervidobacterium changbaicum CBS-1 strain.</title>
        <authorList>
            <person name="Kim J.-Y."/>
            <person name="Park M.-K."/>
            <person name="Yi H."/>
            <person name="Bahn Y.-S."/>
            <person name="Kim J.F."/>
            <person name="Lee D.-W."/>
        </authorList>
    </citation>
    <scope>NUCLEOTIDE SEQUENCE [LARGE SCALE GENOMIC DNA]</scope>
    <source>
        <strain evidence="15 16">CBS-1</strain>
    </source>
</reference>
<dbReference type="Proteomes" id="UP000288947">
    <property type="component" value="Chromosome"/>
</dbReference>
<evidence type="ECO:0000256" key="8">
    <source>
        <dbReference type="ARBA" id="ARBA00023159"/>
    </source>
</evidence>
<comment type="similarity">
    <text evidence="2">Belongs to the DtxR/MntR family.</text>
</comment>
<evidence type="ECO:0000313" key="16">
    <source>
        <dbReference type="Proteomes" id="UP000288947"/>
    </source>
</evidence>
<feature type="domain" description="HTH dtxR-type" evidence="13">
    <location>
        <begin position="6"/>
        <end position="62"/>
    </location>
</feature>
<dbReference type="EMBL" id="CP026721">
    <property type="protein sequence ID" value="QAV32440.1"/>
    <property type="molecule type" value="Genomic_DNA"/>
</dbReference>
<proteinExistence type="inferred from homology"/>
<dbReference type="Gene3D" id="1.10.10.10">
    <property type="entry name" value="Winged helix-like DNA-binding domain superfamily/Winged helix DNA-binding domain"/>
    <property type="match status" value="1"/>
</dbReference>
<accession>A0ABX5QPP2</accession>
<comment type="subcellular location">
    <subcellularLocation>
        <location evidence="1">Cytoplasm</location>
    </subcellularLocation>
</comment>
<dbReference type="InterPro" id="IPR036388">
    <property type="entry name" value="WH-like_DNA-bd_sf"/>
</dbReference>
<evidence type="ECO:0000256" key="2">
    <source>
        <dbReference type="ARBA" id="ARBA00007871"/>
    </source>
</evidence>
<feature type="domain" description="Iron dependent repressor metal binding and dimerisation" evidence="14">
    <location>
        <begin position="66"/>
        <end position="124"/>
    </location>
</feature>
<keyword evidence="7" id="KW-0238">DNA-binding</keyword>
<evidence type="ECO:0000256" key="5">
    <source>
        <dbReference type="ARBA" id="ARBA00022491"/>
    </source>
</evidence>
<evidence type="ECO:0000256" key="9">
    <source>
        <dbReference type="ARBA" id="ARBA00023163"/>
    </source>
</evidence>
<comment type="subunit">
    <text evidence="3">Homodimer.</text>
</comment>
<protein>
    <recommendedName>
        <fullName evidence="11">Manganese transport regulator</fullName>
    </recommendedName>
</protein>
<evidence type="ECO:0000256" key="3">
    <source>
        <dbReference type="ARBA" id="ARBA00011738"/>
    </source>
</evidence>
<organism evidence="15 16">
    <name type="scientific">Fervidobacterium changbaicum</name>
    <dbReference type="NCBI Taxonomy" id="310769"/>
    <lineage>
        <taxon>Bacteria</taxon>
        <taxon>Thermotogati</taxon>
        <taxon>Thermotogota</taxon>
        <taxon>Thermotogae</taxon>
        <taxon>Thermotogales</taxon>
        <taxon>Fervidobacteriaceae</taxon>
        <taxon>Fervidobacterium</taxon>
    </lineage>
</organism>
<keyword evidence="6" id="KW-0805">Transcription regulation</keyword>
<dbReference type="InterPro" id="IPR001367">
    <property type="entry name" value="Fe_dep_repressor"/>
</dbReference>
<dbReference type="SUPFAM" id="SSF47979">
    <property type="entry name" value="Iron-dependent repressor protein, dimerization domain"/>
    <property type="match status" value="1"/>
</dbReference>
<dbReference type="Pfam" id="PF01325">
    <property type="entry name" value="Fe_dep_repress"/>
    <property type="match status" value="1"/>
</dbReference>
<evidence type="ECO:0000256" key="10">
    <source>
        <dbReference type="ARBA" id="ARBA00023211"/>
    </source>
</evidence>
<dbReference type="InterPro" id="IPR036390">
    <property type="entry name" value="WH_DNA-bd_sf"/>
</dbReference>
<name>A0ABX5QPP2_9BACT</name>
<dbReference type="PANTHER" id="PTHR33238:SF11">
    <property type="entry name" value="TRANSCRIPTIONAL REGULATOR MNTR"/>
    <property type="match status" value="1"/>
</dbReference>
<dbReference type="InterPro" id="IPR022689">
    <property type="entry name" value="Iron_dep_repressor"/>
</dbReference>
<keyword evidence="9" id="KW-0804">Transcription</keyword>
<gene>
    <name evidence="15" type="ORF">CBS1_00900</name>
</gene>
<dbReference type="InterPro" id="IPR050536">
    <property type="entry name" value="DtxR_MntR_Metal-Reg"/>
</dbReference>
<dbReference type="InterPro" id="IPR036421">
    <property type="entry name" value="Fe_dep_repressor_sf"/>
</dbReference>
<evidence type="ECO:0000256" key="6">
    <source>
        <dbReference type="ARBA" id="ARBA00023015"/>
    </source>
</evidence>
<dbReference type="PANTHER" id="PTHR33238">
    <property type="entry name" value="IRON (METAL) DEPENDENT REPRESSOR, DTXR FAMILY"/>
    <property type="match status" value="1"/>
</dbReference>
<keyword evidence="10" id="KW-0464">Manganese</keyword>
<keyword evidence="8" id="KW-0010">Activator</keyword>